<feature type="transmembrane region" description="Helical" evidence="2">
    <location>
        <begin position="364"/>
        <end position="386"/>
    </location>
</feature>
<sequence length="405" mass="43383">MRLIAGITTAALSGLAAAATQPSADVFVFQSSSWQSSPETPSIPKEVARHILLQRASIPRSLRSIIALADANNPVQISRQRYGSDLRDIPSSINTDAAVAHIARFGKSPAPLFTQPEKSDASQLVIFVEGAGADDTTRLRKQLGQQVAFTVADPPSATANNNLMSLFRGMGVASSQQCELSAVLNPFEADCWTGPSSVVKYDLRTAPKTVDDLFDNLSRLEKFVKDGDLEVLLAVFPESTRSSKLNHWSAAAAGASDLRRRRDAETVISDQEDTTNHATAKPAAARPGSSTPAAAAARRSKPLPQCFQSANSCMTQTNSCPATAASKRQQRQRDHVSRRELLRGRKTVHWGGNMCQKEDISVPFWLIAGFTITIVGAVSFAIGLLFSVGEEQLPGVIGAGVSRSK</sequence>
<evidence type="ECO:0000313" key="6">
    <source>
        <dbReference type="Proteomes" id="UP001197093"/>
    </source>
</evidence>
<keyword evidence="3" id="KW-0732">Signal</keyword>
<comment type="caution">
    <text evidence="5">The sequence shown here is derived from an EMBL/GenBank/DDBJ whole genome shotgun (WGS) entry which is preliminary data.</text>
</comment>
<dbReference type="Proteomes" id="UP001197093">
    <property type="component" value="Unassembled WGS sequence"/>
</dbReference>
<feature type="domain" description="Vacuolar sorting protein Vps3844 C-terminal" evidence="4">
    <location>
        <begin position="306"/>
        <end position="399"/>
    </location>
</feature>
<gene>
    <name evidence="5" type="ORF">NEMBOFW57_003743</name>
</gene>
<name>A0AAD4I302_9PEZI</name>
<proteinExistence type="predicted"/>
<dbReference type="PANTHER" id="PTHR36853">
    <property type="entry name" value="EXPRESSED PROTEIN"/>
    <property type="match status" value="1"/>
</dbReference>
<feature type="chain" id="PRO_5041977022" description="Vacuolar sorting protein Vps3844 C-terminal domain-containing protein" evidence="3">
    <location>
        <begin position="19"/>
        <end position="405"/>
    </location>
</feature>
<evidence type="ECO:0000256" key="3">
    <source>
        <dbReference type="SAM" id="SignalP"/>
    </source>
</evidence>
<evidence type="ECO:0000256" key="1">
    <source>
        <dbReference type="SAM" id="MobiDB-lite"/>
    </source>
</evidence>
<feature type="signal peptide" evidence="3">
    <location>
        <begin position="1"/>
        <end position="18"/>
    </location>
</feature>
<organism evidence="5 6">
    <name type="scientific">Staphylotrichum longicolle</name>
    <dbReference type="NCBI Taxonomy" id="669026"/>
    <lineage>
        <taxon>Eukaryota</taxon>
        <taxon>Fungi</taxon>
        <taxon>Dikarya</taxon>
        <taxon>Ascomycota</taxon>
        <taxon>Pezizomycotina</taxon>
        <taxon>Sordariomycetes</taxon>
        <taxon>Sordariomycetidae</taxon>
        <taxon>Sordariales</taxon>
        <taxon>Chaetomiaceae</taxon>
        <taxon>Staphylotrichum</taxon>
    </lineage>
</organism>
<protein>
    <recommendedName>
        <fullName evidence="4">Vacuolar sorting protein Vps3844 C-terminal domain-containing protein</fullName>
    </recommendedName>
</protein>
<dbReference type="InterPro" id="IPR053065">
    <property type="entry name" value="Archenteron_Induction-Rel"/>
</dbReference>
<keyword evidence="6" id="KW-1185">Reference proteome</keyword>
<dbReference type="PANTHER" id="PTHR36853:SF1">
    <property type="entry name" value="DUF3844 DOMAIN-CONTAINING PROTEIN"/>
    <property type="match status" value="1"/>
</dbReference>
<evidence type="ECO:0000313" key="5">
    <source>
        <dbReference type="EMBL" id="KAG7293687.1"/>
    </source>
</evidence>
<feature type="region of interest" description="Disordered" evidence="1">
    <location>
        <begin position="251"/>
        <end position="301"/>
    </location>
</feature>
<dbReference type="AlphaFoldDB" id="A0AAD4I302"/>
<keyword evidence="2" id="KW-0472">Membrane</keyword>
<keyword evidence="2" id="KW-1133">Transmembrane helix</keyword>
<evidence type="ECO:0000259" key="4">
    <source>
        <dbReference type="Pfam" id="PF12955"/>
    </source>
</evidence>
<keyword evidence="2" id="KW-0812">Transmembrane</keyword>
<accession>A0AAD4I302</accession>
<reference evidence="5" key="1">
    <citation type="submission" date="2023-02" db="EMBL/GenBank/DDBJ databases">
        <authorList>
            <person name="Palmer J.M."/>
        </authorList>
    </citation>
    <scope>NUCLEOTIDE SEQUENCE</scope>
    <source>
        <strain evidence="5">FW57</strain>
    </source>
</reference>
<dbReference type="Pfam" id="PF12955">
    <property type="entry name" value="Vps3844_C"/>
    <property type="match status" value="1"/>
</dbReference>
<dbReference type="GO" id="GO:0005783">
    <property type="term" value="C:endoplasmic reticulum"/>
    <property type="evidence" value="ECO:0007669"/>
    <property type="project" value="TreeGrafter"/>
</dbReference>
<dbReference type="EMBL" id="JAHCVI010000001">
    <property type="protein sequence ID" value="KAG7293687.1"/>
    <property type="molecule type" value="Genomic_DNA"/>
</dbReference>
<evidence type="ECO:0000256" key="2">
    <source>
        <dbReference type="SAM" id="Phobius"/>
    </source>
</evidence>
<dbReference type="InterPro" id="IPR024382">
    <property type="entry name" value="Vps3844_C"/>
</dbReference>
<feature type="compositionally biased region" description="Low complexity" evidence="1">
    <location>
        <begin position="282"/>
        <end position="297"/>
    </location>
</feature>